<accession>A0A2V4AQ62</accession>
<dbReference type="EMBL" id="MASW01000005">
    <property type="protein sequence ID" value="PXY22628.1"/>
    <property type="molecule type" value="Genomic_DNA"/>
</dbReference>
<dbReference type="InterPro" id="IPR050228">
    <property type="entry name" value="Carboxylesterase_BioH"/>
</dbReference>
<dbReference type="SUPFAM" id="SSF53474">
    <property type="entry name" value="alpha/beta-Hydrolases"/>
    <property type="match status" value="1"/>
</dbReference>
<evidence type="ECO:0000313" key="2">
    <source>
        <dbReference type="EMBL" id="PXY22628.1"/>
    </source>
</evidence>
<dbReference type="Proteomes" id="UP000249915">
    <property type="component" value="Unassembled WGS sequence"/>
</dbReference>
<evidence type="ECO:0000313" key="3">
    <source>
        <dbReference type="Proteomes" id="UP000249915"/>
    </source>
</evidence>
<dbReference type="AlphaFoldDB" id="A0A2V4AQ62"/>
<feature type="domain" description="AB hydrolase-1" evidence="1">
    <location>
        <begin position="81"/>
        <end position="278"/>
    </location>
</feature>
<name>A0A2V4AQ62_9PSEU</name>
<dbReference type="InterPro" id="IPR029058">
    <property type="entry name" value="AB_hydrolase_fold"/>
</dbReference>
<dbReference type="OrthoDB" id="9804723at2"/>
<protein>
    <recommendedName>
        <fullName evidence="1">AB hydrolase-1 domain-containing protein</fullName>
    </recommendedName>
</protein>
<gene>
    <name evidence="2" type="ORF">BAY60_22670</name>
</gene>
<dbReference type="InterPro" id="IPR000073">
    <property type="entry name" value="AB_hydrolase_1"/>
</dbReference>
<dbReference type="PANTHER" id="PTHR43194:SF2">
    <property type="entry name" value="PEROXISOMAL MEMBRANE PROTEIN LPX1"/>
    <property type="match status" value="1"/>
</dbReference>
<dbReference type="Pfam" id="PF12697">
    <property type="entry name" value="Abhydrolase_6"/>
    <property type="match status" value="1"/>
</dbReference>
<evidence type="ECO:0000259" key="1">
    <source>
        <dbReference type="Pfam" id="PF12697"/>
    </source>
</evidence>
<keyword evidence="3" id="KW-1185">Reference proteome</keyword>
<comment type="caution">
    <text evidence="2">The sequence shown here is derived from an EMBL/GenBank/DDBJ whole genome shotgun (WGS) entry which is preliminary data.</text>
</comment>
<dbReference type="GO" id="GO:0003824">
    <property type="term" value="F:catalytic activity"/>
    <property type="evidence" value="ECO:0007669"/>
    <property type="project" value="UniProtKB-ARBA"/>
</dbReference>
<dbReference type="PANTHER" id="PTHR43194">
    <property type="entry name" value="HYDROLASE ALPHA/BETA FOLD FAMILY"/>
    <property type="match status" value="1"/>
</dbReference>
<organism evidence="2 3">
    <name type="scientific">Prauserella muralis</name>
    <dbReference type="NCBI Taxonomy" id="588067"/>
    <lineage>
        <taxon>Bacteria</taxon>
        <taxon>Bacillati</taxon>
        <taxon>Actinomycetota</taxon>
        <taxon>Actinomycetes</taxon>
        <taxon>Pseudonocardiales</taxon>
        <taxon>Pseudonocardiaceae</taxon>
        <taxon>Prauserella</taxon>
    </lineage>
</organism>
<proteinExistence type="predicted"/>
<sequence length="296" mass="31655">MTLLRKSTIVRAKLASVRLLFRGMERLAPGLGSVIALRLWCTPRHAEPGPRPAAGPGTRYRVPVNGSTVVAETWGHGPVIYLVHGWGGHRDQLGDLVAPLNSAGYQVVAFDAPSHGESAPGLLGPRRANLPEFADALRAAVAYFGPAHAVIAHSLGAGATALAVLDGLPVSRLVLLAPMAEPVAYTDAFAHGLGFGERIRTGFLRRLERQTGRPVADFDIPARAAGRTDLPPVLVVHDRRDREVRYADGVAIAQTWPEPTLVSTDGLGHRRLLRDRAVLGEVHGFVTARDPLRKAG</sequence>
<dbReference type="Gene3D" id="3.40.50.1820">
    <property type="entry name" value="alpha/beta hydrolase"/>
    <property type="match status" value="1"/>
</dbReference>
<reference evidence="2 3" key="1">
    <citation type="submission" date="2016-07" db="EMBL/GenBank/DDBJ databases">
        <title>Draft genome sequence of Prauserella muralis DSM 45305, isolated from a mould-covered wall in an indoor environment.</title>
        <authorList>
            <person name="Ruckert C."/>
            <person name="Albersmeier A."/>
            <person name="Jiang C.-L."/>
            <person name="Jiang Y."/>
            <person name="Kalinowski J."/>
            <person name="Schneider O."/>
            <person name="Winkler A."/>
            <person name="Zotchev S.B."/>
        </authorList>
    </citation>
    <scope>NUCLEOTIDE SEQUENCE [LARGE SCALE GENOMIC DNA]</scope>
    <source>
        <strain evidence="2 3">DSM 45305</strain>
    </source>
</reference>